<evidence type="ECO:0008006" key="6">
    <source>
        <dbReference type="Google" id="ProtNLM"/>
    </source>
</evidence>
<dbReference type="KEGG" id="afx:JZ786_08645"/>
<accession>A0A9X7W1H0</accession>
<protein>
    <recommendedName>
        <fullName evidence="6">Cell wall-active antibiotics response LiaF-like C-terminal domain-containing protein</fullName>
    </recommendedName>
</protein>
<dbReference type="Proteomes" id="UP000663505">
    <property type="component" value="Chromosome"/>
</dbReference>
<feature type="transmembrane region" description="Helical" evidence="1">
    <location>
        <begin position="34"/>
        <end position="52"/>
    </location>
</feature>
<dbReference type="Pfam" id="PF22570">
    <property type="entry name" value="LiaF-TM"/>
    <property type="match status" value="1"/>
</dbReference>
<evidence type="ECO:0000259" key="2">
    <source>
        <dbReference type="Pfam" id="PF09922"/>
    </source>
</evidence>
<dbReference type="PANTHER" id="PTHR40763">
    <property type="entry name" value="MEMBRANE PROTEIN-RELATED"/>
    <property type="match status" value="1"/>
</dbReference>
<sequence length="234" mass="25774">MRLRYIIGLILILLGGTVLTNALGLATLSPWHLFIEYFWPIVFILVGLAFLVSTRVWSFSRVLMGLVLLAIGVLMMANHAGWIHIPTTKVWALFWPVVLIFIGLQLLFSARRDGRSWAILSGISRQHPGWKLRSNDYWTIMGGVNLDLRKAEILEDNTTLQVTTVLGGAEIVVPETIRVICDGTCVLGGIHLFGHDYGGVYTSHDEEHGPVGAGIPVVHIHCTSILGGVKVFAK</sequence>
<keyword evidence="1" id="KW-0812">Transmembrane</keyword>
<dbReference type="InterPro" id="IPR054331">
    <property type="entry name" value="LiaF_TM"/>
</dbReference>
<reference evidence="4 5" key="1">
    <citation type="submission" date="2021-02" db="EMBL/GenBank/DDBJ databases">
        <title>Alicyclobacillus curvatus sp. nov. and Alicyclobacillus mengziensis sp. nov., two acidophilic bacteria isolated from acid mine drainage.</title>
        <authorList>
            <person name="Huang Y."/>
        </authorList>
    </citation>
    <scope>NUCLEOTIDE SEQUENCE [LARGE SCALE GENOMIC DNA]</scope>
    <source>
        <strain evidence="4 5">S30H14</strain>
    </source>
</reference>
<organism evidence="4 5">
    <name type="scientific">Alicyclobacillus mengziensis</name>
    <dbReference type="NCBI Taxonomy" id="2931921"/>
    <lineage>
        <taxon>Bacteria</taxon>
        <taxon>Bacillati</taxon>
        <taxon>Bacillota</taxon>
        <taxon>Bacilli</taxon>
        <taxon>Bacillales</taxon>
        <taxon>Alicyclobacillaceae</taxon>
        <taxon>Alicyclobacillus</taxon>
    </lineage>
</organism>
<evidence type="ECO:0000259" key="3">
    <source>
        <dbReference type="Pfam" id="PF22570"/>
    </source>
</evidence>
<feature type="domain" description="LiaF transmembrane" evidence="3">
    <location>
        <begin position="6"/>
        <end position="111"/>
    </location>
</feature>
<dbReference type="AlphaFoldDB" id="A0A9X7W1H0"/>
<feature type="transmembrane region" description="Helical" evidence="1">
    <location>
        <begin position="64"/>
        <end position="85"/>
    </location>
</feature>
<dbReference type="Pfam" id="PF09922">
    <property type="entry name" value="LiaF-like_C"/>
    <property type="match status" value="1"/>
</dbReference>
<gene>
    <name evidence="4" type="ORF">JZ786_08645</name>
</gene>
<evidence type="ECO:0000313" key="4">
    <source>
        <dbReference type="EMBL" id="QSO48981.1"/>
    </source>
</evidence>
<dbReference type="EMBL" id="CP071182">
    <property type="protein sequence ID" value="QSO48981.1"/>
    <property type="molecule type" value="Genomic_DNA"/>
</dbReference>
<keyword evidence="5" id="KW-1185">Reference proteome</keyword>
<evidence type="ECO:0000313" key="5">
    <source>
        <dbReference type="Proteomes" id="UP000663505"/>
    </source>
</evidence>
<dbReference type="InterPro" id="IPR024425">
    <property type="entry name" value="LiaF-like_C"/>
</dbReference>
<dbReference type="RefSeq" id="WP_206658296.1">
    <property type="nucleotide sequence ID" value="NZ_CP071182.1"/>
</dbReference>
<dbReference type="PANTHER" id="PTHR40763:SF5">
    <property type="entry name" value="MEMBRANE PROTEIN"/>
    <property type="match status" value="1"/>
</dbReference>
<name>A0A9X7W1H0_9BACL</name>
<evidence type="ECO:0000256" key="1">
    <source>
        <dbReference type="SAM" id="Phobius"/>
    </source>
</evidence>
<feature type="domain" description="Cell wall-active antibiotics response LiaF-like C-terminal" evidence="2">
    <location>
        <begin position="124"/>
        <end position="231"/>
    </location>
</feature>
<keyword evidence="1" id="KW-1133">Transmembrane helix</keyword>
<feature type="transmembrane region" description="Helical" evidence="1">
    <location>
        <begin position="91"/>
        <end position="110"/>
    </location>
</feature>
<proteinExistence type="predicted"/>
<keyword evidence="1" id="KW-0472">Membrane</keyword>